<dbReference type="Gene3D" id="2.130.10.10">
    <property type="entry name" value="YVTN repeat-like/Quinoprotein amine dehydrogenase"/>
    <property type="match status" value="2"/>
</dbReference>
<keyword evidence="5" id="KW-0238">DNA-binding</keyword>
<feature type="repeat" description="WD" evidence="6">
    <location>
        <begin position="512"/>
        <end position="547"/>
    </location>
</feature>
<feature type="region of interest" description="Disordered" evidence="7">
    <location>
        <begin position="192"/>
        <end position="248"/>
    </location>
</feature>
<protein>
    <submittedName>
        <fullName evidence="8">Uncharacterized protein</fullName>
    </submittedName>
</protein>
<dbReference type="STRING" id="157072.A0A024TU54"/>
<sequence length="627" mass="67337">MSRQRRRPPVATGMKAGSLLQYLTVQGQHPLLGQGEESLPSKVESSLSCGNDGPPTPFAREGSLPQLEPGMKDQASPNAMDEEFESASNVQAVPPSAEESPVQAAGCQFSRNDIPEPKSSPVPRHLDSPNGSPSRPIEATENVSTASWEPNASASKKVKVDTSLSEYERQRLEKMQQNAAFLASLGIDRPTLSLPRQRAGATRNARPRRKPQVPPVLRRSTRQTPSMSSTATINDTVPDVATPPRQDLSVPTDTCALFQYLCERSSASPSSPSSSSKATALSCATLRLTTTSGHDRADPQLKRIYSMASCGPLIAAGGHNGYISLYARDVLYQSSSLLSFRAHQGWCSGVNFHLSTPERCRLLTAANDGVVKLWAVHASPPTPSALTLVTASSSLHGAGIFSVDAQQSADAMIATGSKDWTVALSTATSSCVQLYVMLWNAISVASGGIVLINTRHGATCRVRTYHRHGGVVKCVRFSPGHPALLASCGNDMAVLIHDSRRHASTNAAEVALMGHTRAANSVRWAPHCVHTLVSTGFDGNVMVWDTRRPASPVATYSTREMKRLFPVEFLGDDHVVVGVDGALLVYDMKSHAVKSRGDLGYEADTLLTEEAGLVVAHRQTLSWFRFD</sequence>
<evidence type="ECO:0000256" key="1">
    <source>
        <dbReference type="ARBA" id="ARBA00005434"/>
    </source>
</evidence>
<evidence type="ECO:0000256" key="3">
    <source>
        <dbReference type="ARBA" id="ARBA00022737"/>
    </source>
</evidence>
<dbReference type="PROSITE" id="PS50294">
    <property type="entry name" value="WD_REPEATS_REGION"/>
    <property type="match status" value="1"/>
</dbReference>
<evidence type="ECO:0000256" key="5">
    <source>
        <dbReference type="ARBA" id="ARBA00023125"/>
    </source>
</evidence>
<organism evidence="8">
    <name type="scientific">Aphanomyces invadans</name>
    <dbReference type="NCBI Taxonomy" id="157072"/>
    <lineage>
        <taxon>Eukaryota</taxon>
        <taxon>Sar</taxon>
        <taxon>Stramenopiles</taxon>
        <taxon>Oomycota</taxon>
        <taxon>Saprolegniomycetes</taxon>
        <taxon>Saprolegniales</taxon>
        <taxon>Verrucalvaceae</taxon>
        <taxon>Aphanomyces</taxon>
    </lineage>
</organism>
<dbReference type="InterPro" id="IPR015943">
    <property type="entry name" value="WD40/YVTN_repeat-like_dom_sf"/>
</dbReference>
<keyword evidence="4" id="KW-0227">DNA damage</keyword>
<dbReference type="Pfam" id="PF00400">
    <property type="entry name" value="WD40"/>
    <property type="match status" value="3"/>
</dbReference>
<evidence type="ECO:0000313" key="8">
    <source>
        <dbReference type="EMBL" id="ETV97548.1"/>
    </source>
</evidence>
<dbReference type="InterPro" id="IPR001680">
    <property type="entry name" value="WD40_rpt"/>
</dbReference>
<dbReference type="VEuPathDB" id="FungiDB:H310_09462"/>
<dbReference type="PANTHER" id="PTHR14773">
    <property type="entry name" value="WD REPEAT-CONTAINING PROTEIN 76"/>
    <property type="match status" value="1"/>
</dbReference>
<dbReference type="GeneID" id="20086512"/>
<gene>
    <name evidence="8" type="ORF">H310_09462</name>
</gene>
<keyword evidence="2 6" id="KW-0853">WD repeat</keyword>
<dbReference type="RefSeq" id="XP_008873762.1">
    <property type="nucleotide sequence ID" value="XM_008875540.1"/>
</dbReference>
<dbReference type="InterPro" id="IPR019775">
    <property type="entry name" value="WD40_repeat_CS"/>
</dbReference>
<evidence type="ECO:0000256" key="4">
    <source>
        <dbReference type="ARBA" id="ARBA00022763"/>
    </source>
</evidence>
<proteinExistence type="inferred from homology"/>
<comment type="similarity">
    <text evidence="1">Belongs to the WD repeat DDB2/WDR76 family.</text>
</comment>
<evidence type="ECO:0000256" key="6">
    <source>
        <dbReference type="PROSITE-ProRule" id="PRU00221"/>
    </source>
</evidence>
<dbReference type="eggNOG" id="KOG0264">
    <property type="taxonomic scope" value="Eukaryota"/>
</dbReference>
<dbReference type="GO" id="GO:0003677">
    <property type="term" value="F:DNA binding"/>
    <property type="evidence" value="ECO:0007669"/>
    <property type="project" value="UniProtKB-KW"/>
</dbReference>
<dbReference type="EMBL" id="KI913972">
    <property type="protein sequence ID" value="ETV97548.1"/>
    <property type="molecule type" value="Genomic_DNA"/>
</dbReference>
<dbReference type="AlphaFoldDB" id="A0A024TU54"/>
<dbReference type="InterPro" id="IPR036322">
    <property type="entry name" value="WD40_repeat_dom_sf"/>
</dbReference>
<evidence type="ECO:0000256" key="2">
    <source>
        <dbReference type="ARBA" id="ARBA00022574"/>
    </source>
</evidence>
<dbReference type="SUPFAM" id="SSF50978">
    <property type="entry name" value="WD40 repeat-like"/>
    <property type="match status" value="1"/>
</dbReference>
<dbReference type="GO" id="GO:0005634">
    <property type="term" value="C:nucleus"/>
    <property type="evidence" value="ECO:0007669"/>
    <property type="project" value="TreeGrafter"/>
</dbReference>
<dbReference type="InterPro" id="IPR050853">
    <property type="entry name" value="WD_repeat_DNA-damage-binding"/>
</dbReference>
<dbReference type="OrthoDB" id="273771at2759"/>
<name>A0A024TU54_9STRA</name>
<accession>A0A024TU54</accession>
<feature type="compositionally biased region" description="Polar residues" evidence="7">
    <location>
        <begin position="222"/>
        <end position="235"/>
    </location>
</feature>
<dbReference type="GO" id="GO:2000001">
    <property type="term" value="P:regulation of DNA damage checkpoint"/>
    <property type="evidence" value="ECO:0007669"/>
    <property type="project" value="TreeGrafter"/>
</dbReference>
<keyword evidence="3" id="KW-0677">Repeat</keyword>
<reference evidence="8" key="1">
    <citation type="submission" date="2013-12" db="EMBL/GenBank/DDBJ databases">
        <title>The Genome Sequence of Aphanomyces invadans NJM9701.</title>
        <authorList>
            <consortium name="The Broad Institute Genomics Platform"/>
            <person name="Russ C."/>
            <person name="Tyler B."/>
            <person name="van West P."/>
            <person name="Dieguez-Uribeondo J."/>
            <person name="Young S.K."/>
            <person name="Zeng Q."/>
            <person name="Gargeya S."/>
            <person name="Fitzgerald M."/>
            <person name="Abouelleil A."/>
            <person name="Alvarado L."/>
            <person name="Chapman S.B."/>
            <person name="Gainer-Dewar J."/>
            <person name="Goldberg J."/>
            <person name="Griggs A."/>
            <person name="Gujja S."/>
            <person name="Hansen M."/>
            <person name="Howarth C."/>
            <person name="Imamovic A."/>
            <person name="Ireland A."/>
            <person name="Larimer J."/>
            <person name="McCowan C."/>
            <person name="Murphy C."/>
            <person name="Pearson M."/>
            <person name="Poon T.W."/>
            <person name="Priest M."/>
            <person name="Roberts A."/>
            <person name="Saif S."/>
            <person name="Shea T."/>
            <person name="Sykes S."/>
            <person name="Wortman J."/>
            <person name="Nusbaum C."/>
            <person name="Birren B."/>
        </authorList>
    </citation>
    <scope>NUCLEOTIDE SEQUENCE [LARGE SCALE GENOMIC DNA]</scope>
    <source>
        <strain evidence="8">NJM9701</strain>
    </source>
</reference>
<dbReference type="GO" id="GO:0006974">
    <property type="term" value="P:DNA damage response"/>
    <property type="evidence" value="ECO:0007669"/>
    <property type="project" value="UniProtKB-KW"/>
</dbReference>
<dbReference type="PROSITE" id="PS50082">
    <property type="entry name" value="WD_REPEATS_2"/>
    <property type="match status" value="1"/>
</dbReference>
<dbReference type="PANTHER" id="PTHR14773:SF2">
    <property type="entry name" value="(WILD MALAYSIAN BANANA) HYPOTHETICAL PROTEIN"/>
    <property type="match status" value="1"/>
</dbReference>
<dbReference type="SMART" id="SM00320">
    <property type="entry name" value="WD40"/>
    <property type="match status" value="5"/>
</dbReference>
<evidence type="ECO:0000256" key="7">
    <source>
        <dbReference type="SAM" id="MobiDB-lite"/>
    </source>
</evidence>
<feature type="region of interest" description="Disordered" evidence="7">
    <location>
        <begin position="31"/>
        <end position="154"/>
    </location>
</feature>
<dbReference type="PROSITE" id="PS00678">
    <property type="entry name" value="WD_REPEATS_1"/>
    <property type="match status" value="1"/>
</dbReference>
<feature type="compositionally biased region" description="Polar residues" evidence="7">
    <location>
        <begin position="141"/>
        <end position="154"/>
    </location>
</feature>